<protein>
    <submittedName>
        <fullName evidence="1">Uncharacterized protein</fullName>
    </submittedName>
</protein>
<dbReference type="AlphaFoldDB" id="A0A0F9I1E0"/>
<sequence>MKCWNCKKKGITKATRVPVILIGRNEEKFRDFCDDCYQVVRELRRSGRYPPLKAETQ</sequence>
<organism evidence="1">
    <name type="scientific">marine sediment metagenome</name>
    <dbReference type="NCBI Taxonomy" id="412755"/>
    <lineage>
        <taxon>unclassified sequences</taxon>
        <taxon>metagenomes</taxon>
        <taxon>ecological metagenomes</taxon>
    </lineage>
</organism>
<name>A0A0F9I1E0_9ZZZZ</name>
<dbReference type="EMBL" id="LAZR01013548">
    <property type="protein sequence ID" value="KKM21451.1"/>
    <property type="molecule type" value="Genomic_DNA"/>
</dbReference>
<evidence type="ECO:0000313" key="1">
    <source>
        <dbReference type="EMBL" id="KKM21451.1"/>
    </source>
</evidence>
<reference evidence="1" key="1">
    <citation type="journal article" date="2015" name="Nature">
        <title>Complex archaea that bridge the gap between prokaryotes and eukaryotes.</title>
        <authorList>
            <person name="Spang A."/>
            <person name="Saw J.H."/>
            <person name="Jorgensen S.L."/>
            <person name="Zaremba-Niedzwiedzka K."/>
            <person name="Martijn J."/>
            <person name="Lind A.E."/>
            <person name="van Eijk R."/>
            <person name="Schleper C."/>
            <person name="Guy L."/>
            <person name="Ettema T.J."/>
        </authorList>
    </citation>
    <scope>NUCLEOTIDE SEQUENCE</scope>
</reference>
<accession>A0A0F9I1E0</accession>
<comment type="caution">
    <text evidence="1">The sequence shown here is derived from an EMBL/GenBank/DDBJ whole genome shotgun (WGS) entry which is preliminary data.</text>
</comment>
<proteinExistence type="predicted"/>
<gene>
    <name evidence="1" type="ORF">LCGC14_1635340</name>
</gene>